<accession>A0ABR2CNR4</accession>
<feature type="domain" description="RNase H type-1" evidence="1">
    <location>
        <begin position="134"/>
        <end position="205"/>
    </location>
</feature>
<dbReference type="Pfam" id="PF13456">
    <property type="entry name" value="RVT_3"/>
    <property type="match status" value="1"/>
</dbReference>
<evidence type="ECO:0000313" key="2">
    <source>
        <dbReference type="EMBL" id="KAK8521288.1"/>
    </source>
</evidence>
<organism evidence="2 3">
    <name type="scientific">Hibiscus sabdariffa</name>
    <name type="common">roselle</name>
    <dbReference type="NCBI Taxonomy" id="183260"/>
    <lineage>
        <taxon>Eukaryota</taxon>
        <taxon>Viridiplantae</taxon>
        <taxon>Streptophyta</taxon>
        <taxon>Embryophyta</taxon>
        <taxon>Tracheophyta</taxon>
        <taxon>Spermatophyta</taxon>
        <taxon>Magnoliopsida</taxon>
        <taxon>eudicotyledons</taxon>
        <taxon>Gunneridae</taxon>
        <taxon>Pentapetalae</taxon>
        <taxon>rosids</taxon>
        <taxon>malvids</taxon>
        <taxon>Malvales</taxon>
        <taxon>Malvaceae</taxon>
        <taxon>Malvoideae</taxon>
        <taxon>Hibiscus</taxon>
    </lineage>
</organism>
<protein>
    <recommendedName>
        <fullName evidence="1">RNase H type-1 domain-containing protein</fullName>
    </recommendedName>
</protein>
<keyword evidence="3" id="KW-1185">Reference proteome</keyword>
<evidence type="ECO:0000259" key="1">
    <source>
        <dbReference type="Pfam" id="PF13456"/>
    </source>
</evidence>
<dbReference type="InterPro" id="IPR002156">
    <property type="entry name" value="RNaseH_domain"/>
</dbReference>
<dbReference type="PANTHER" id="PTHR47723">
    <property type="entry name" value="OS05G0353850 PROTEIN"/>
    <property type="match status" value="1"/>
</dbReference>
<evidence type="ECO:0000313" key="3">
    <source>
        <dbReference type="Proteomes" id="UP001472677"/>
    </source>
</evidence>
<name>A0ABR2CNR4_9ROSI</name>
<dbReference type="SUPFAM" id="SSF53098">
    <property type="entry name" value="Ribonuclease H-like"/>
    <property type="match status" value="1"/>
</dbReference>
<dbReference type="Gene3D" id="3.30.420.10">
    <property type="entry name" value="Ribonuclease H-like superfamily/Ribonuclease H"/>
    <property type="match status" value="1"/>
</dbReference>
<sequence>MPGHCVSNVDAKVVDMVDASGNWNFAEFGPLLPMKLRLRIAATCPPKQGLTDCVLWNRTDTGCFQGYSGRHESIAQASLRLQHECIQSLGATGSSNDVFRRANRQGVRWQKPPEGWWKLNSDGAAVSGSGLSSCGLLVVWSIGSRRLIIEVDSVVVADLIRDYRSDVSTYSLVPHIAALLDRSRQVEIMHVLREGNQLADSMAKFDWLDDFIGHRFSRHRSHCFSVWRRSVEVCRLMLGSVLIRLGLRSPCA</sequence>
<dbReference type="EMBL" id="JBBPBM010000048">
    <property type="protein sequence ID" value="KAK8521288.1"/>
    <property type="molecule type" value="Genomic_DNA"/>
</dbReference>
<gene>
    <name evidence="2" type="ORF">V6N12_005197</name>
</gene>
<dbReference type="Proteomes" id="UP001472677">
    <property type="component" value="Unassembled WGS sequence"/>
</dbReference>
<comment type="caution">
    <text evidence="2">The sequence shown here is derived from an EMBL/GenBank/DDBJ whole genome shotgun (WGS) entry which is preliminary data.</text>
</comment>
<dbReference type="CDD" id="cd06222">
    <property type="entry name" value="RNase_H_like"/>
    <property type="match status" value="1"/>
</dbReference>
<dbReference type="InterPro" id="IPR044730">
    <property type="entry name" value="RNase_H-like_dom_plant"/>
</dbReference>
<reference evidence="2 3" key="1">
    <citation type="journal article" date="2024" name="G3 (Bethesda)">
        <title>Genome assembly of Hibiscus sabdariffa L. provides insights into metabolisms of medicinal natural products.</title>
        <authorList>
            <person name="Kim T."/>
        </authorList>
    </citation>
    <scope>NUCLEOTIDE SEQUENCE [LARGE SCALE GENOMIC DNA]</scope>
    <source>
        <strain evidence="2">TK-2024</strain>
        <tissue evidence="2">Old leaves</tissue>
    </source>
</reference>
<dbReference type="InterPro" id="IPR036397">
    <property type="entry name" value="RNaseH_sf"/>
</dbReference>
<dbReference type="InterPro" id="IPR012337">
    <property type="entry name" value="RNaseH-like_sf"/>
</dbReference>
<dbReference type="PANTHER" id="PTHR47723:SF13">
    <property type="entry name" value="PUTATIVE-RELATED"/>
    <property type="match status" value="1"/>
</dbReference>
<proteinExistence type="predicted"/>
<dbReference type="InterPro" id="IPR053151">
    <property type="entry name" value="RNase_H-like"/>
</dbReference>